<name>A0A8J6NZ14_9FIRM</name>
<feature type="domain" description="HTH merR-type" evidence="5">
    <location>
        <begin position="1"/>
        <end position="71"/>
    </location>
</feature>
<dbReference type="Pfam" id="PF13411">
    <property type="entry name" value="MerR_1"/>
    <property type="match status" value="1"/>
</dbReference>
<keyword evidence="3" id="KW-0010">Activator</keyword>
<keyword evidence="7" id="KW-1185">Reference proteome</keyword>
<dbReference type="Pfam" id="PF07739">
    <property type="entry name" value="TipAS"/>
    <property type="match status" value="1"/>
</dbReference>
<sequence>MEYTIHQLAQLSGVTVRTLRYYDQIGLLCPARNSSNSYRVYGPSEVDLLQQILFYRELGIALKDIQQILYAPDYDKEKALSSHLKALLQKKQKIELLIQNVTKTISTWKGETDMSDHEKFQGFQKQRIEQNEAAYGKELRERYGDPAIDASNQKFQGMDKSQWETAEALRTQYEALLKEALQQGDPAGETAQKACDLHRRWLCMFWKDGTYTKKAHQGIAQMYLSDERFKNYYEQLSPGCAQFFCDAINLYCAE</sequence>
<dbReference type="PANTHER" id="PTHR30204:SF90">
    <property type="entry name" value="HTH-TYPE TRANSCRIPTIONAL ACTIVATOR MTA"/>
    <property type="match status" value="1"/>
</dbReference>
<evidence type="ECO:0000259" key="5">
    <source>
        <dbReference type="PROSITE" id="PS50937"/>
    </source>
</evidence>
<proteinExistence type="predicted"/>
<evidence type="ECO:0000256" key="1">
    <source>
        <dbReference type="ARBA" id="ARBA00023015"/>
    </source>
</evidence>
<dbReference type="RefSeq" id="WP_154824617.1">
    <property type="nucleotide sequence ID" value="NZ_JACRTL010000001.1"/>
</dbReference>
<dbReference type="InterPro" id="IPR012925">
    <property type="entry name" value="TipAS_dom"/>
</dbReference>
<dbReference type="CDD" id="cd01106">
    <property type="entry name" value="HTH_TipAL-Mta"/>
    <property type="match status" value="1"/>
</dbReference>
<protein>
    <submittedName>
        <fullName evidence="6">MerR family transcriptional regulator</fullName>
    </submittedName>
</protein>
<dbReference type="InterPro" id="IPR009061">
    <property type="entry name" value="DNA-bd_dom_put_sf"/>
</dbReference>
<evidence type="ECO:0000256" key="3">
    <source>
        <dbReference type="ARBA" id="ARBA00023159"/>
    </source>
</evidence>
<dbReference type="SUPFAM" id="SSF46955">
    <property type="entry name" value="Putative DNA-binding domain"/>
    <property type="match status" value="1"/>
</dbReference>
<dbReference type="SUPFAM" id="SSF89082">
    <property type="entry name" value="Antibiotic binding domain of TipA-like multidrug resistance regulators"/>
    <property type="match status" value="1"/>
</dbReference>
<accession>A0A8J6NZ14</accession>
<dbReference type="AlphaFoldDB" id="A0A8J6NZ14"/>
<dbReference type="GO" id="GO:0003700">
    <property type="term" value="F:DNA-binding transcription factor activity"/>
    <property type="evidence" value="ECO:0007669"/>
    <property type="project" value="InterPro"/>
</dbReference>
<dbReference type="Gene3D" id="1.10.490.50">
    <property type="entry name" value="Antibiotic binding domain of TipA-like multidrug resistance regulators"/>
    <property type="match status" value="1"/>
</dbReference>
<dbReference type="PRINTS" id="PR00040">
    <property type="entry name" value="HTHMERR"/>
</dbReference>
<evidence type="ECO:0000256" key="2">
    <source>
        <dbReference type="ARBA" id="ARBA00023125"/>
    </source>
</evidence>
<dbReference type="InterPro" id="IPR036244">
    <property type="entry name" value="TipA-like_antibiotic-bd"/>
</dbReference>
<keyword evidence="4" id="KW-0804">Transcription</keyword>
<organism evidence="6 7">
    <name type="scientific">Massiliimalia timonensis</name>
    <dbReference type="NCBI Taxonomy" id="1987501"/>
    <lineage>
        <taxon>Bacteria</taxon>
        <taxon>Bacillati</taxon>
        <taxon>Bacillota</taxon>
        <taxon>Clostridia</taxon>
        <taxon>Eubacteriales</taxon>
        <taxon>Oscillospiraceae</taxon>
        <taxon>Massiliimalia</taxon>
    </lineage>
</organism>
<dbReference type="EMBL" id="JACRTL010000001">
    <property type="protein sequence ID" value="MBC8609921.1"/>
    <property type="molecule type" value="Genomic_DNA"/>
</dbReference>
<dbReference type="InterPro" id="IPR000551">
    <property type="entry name" value="MerR-type_HTH_dom"/>
</dbReference>
<reference evidence="6" key="1">
    <citation type="submission" date="2020-08" db="EMBL/GenBank/DDBJ databases">
        <title>Genome public.</title>
        <authorList>
            <person name="Liu C."/>
            <person name="Sun Q."/>
        </authorList>
    </citation>
    <scope>NUCLEOTIDE SEQUENCE</scope>
    <source>
        <strain evidence="6">NSJ-15</strain>
    </source>
</reference>
<keyword evidence="1" id="KW-0805">Transcription regulation</keyword>
<dbReference type="Gene3D" id="1.10.1660.10">
    <property type="match status" value="1"/>
</dbReference>
<dbReference type="Proteomes" id="UP000632659">
    <property type="component" value="Unassembled WGS sequence"/>
</dbReference>
<dbReference type="InterPro" id="IPR047057">
    <property type="entry name" value="MerR_fam"/>
</dbReference>
<dbReference type="SMART" id="SM00422">
    <property type="entry name" value="HTH_MERR"/>
    <property type="match status" value="1"/>
</dbReference>
<evidence type="ECO:0000313" key="6">
    <source>
        <dbReference type="EMBL" id="MBC8609921.1"/>
    </source>
</evidence>
<comment type="caution">
    <text evidence="6">The sequence shown here is derived from an EMBL/GenBank/DDBJ whole genome shotgun (WGS) entry which is preliminary data.</text>
</comment>
<evidence type="ECO:0000256" key="4">
    <source>
        <dbReference type="ARBA" id="ARBA00023163"/>
    </source>
</evidence>
<dbReference type="PROSITE" id="PS50937">
    <property type="entry name" value="HTH_MERR_2"/>
    <property type="match status" value="1"/>
</dbReference>
<evidence type="ECO:0000313" key="7">
    <source>
        <dbReference type="Proteomes" id="UP000632659"/>
    </source>
</evidence>
<keyword evidence="2" id="KW-0238">DNA-binding</keyword>
<dbReference type="GO" id="GO:0003677">
    <property type="term" value="F:DNA binding"/>
    <property type="evidence" value="ECO:0007669"/>
    <property type="project" value="UniProtKB-KW"/>
</dbReference>
<gene>
    <name evidence="6" type="ORF">H8702_02145</name>
</gene>
<dbReference type="PANTHER" id="PTHR30204">
    <property type="entry name" value="REDOX-CYCLING DRUG-SENSING TRANSCRIPTIONAL ACTIVATOR SOXR"/>
    <property type="match status" value="1"/>
</dbReference>